<dbReference type="EMBL" id="SJPY01000001">
    <property type="protein sequence ID" value="TWU45168.1"/>
    <property type="molecule type" value="Genomic_DNA"/>
</dbReference>
<name>A0A5C6E8N0_9BACT</name>
<dbReference type="Gene3D" id="3.40.50.1820">
    <property type="entry name" value="alpha/beta hydrolase"/>
    <property type="match status" value="1"/>
</dbReference>
<dbReference type="InterPro" id="IPR029058">
    <property type="entry name" value="AB_hydrolase_fold"/>
</dbReference>
<accession>A0A5C6E8N0</accession>
<dbReference type="Proteomes" id="UP000315471">
    <property type="component" value="Unassembled WGS sequence"/>
</dbReference>
<evidence type="ECO:0000313" key="2">
    <source>
        <dbReference type="Proteomes" id="UP000315471"/>
    </source>
</evidence>
<sequence>MLASAKNMNPVKNPTKQTVILVPGFCEPRPLLWPLRLTLRSPAVVNGHCTRKVRIFKDRIVFRDLENSASKLRQQIESLLKEPNHSVAIVTHSFGDWVARQAISRVLQDFEGRDAPAISLASIAPIMTASPIARGLHWLGGDVISEVAVMSNASRASTNVTFDVAIPRLIVWANVDVWIRTMELEGNALLEIQHIWASHLSIVLHPRVHRSVKKFINGVIA</sequence>
<gene>
    <name evidence="1" type="ORF">Q31b_03390</name>
</gene>
<protein>
    <recommendedName>
        <fullName evidence="3">Alpha/beta hydrolase family protein</fullName>
    </recommendedName>
</protein>
<reference evidence="1 2" key="1">
    <citation type="submission" date="2019-02" db="EMBL/GenBank/DDBJ databases">
        <title>Deep-cultivation of Planctomycetes and their phenomic and genomic characterization uncovers novel biology.</title>
        <authorList>
            <person name="Wiegand S."/>
            <person name="Jogler M."/>
            <person name="Boedeker C."/>
            <person name="Pinto D."/>
            <person name="Vollmers J."/>
            <person name="Rivas-Marin E."/>
            <person name="Kohn T."/>
            <person name="Peeters S.H."/>
            <person name="Heuer A."/>
            <person name="Rast P."/>
            <person name="Oberbeckmann S."/>
            <person name="Bunk B."/>
            <person name="Jeske O."/>
            <person name="Meyerdierks A."/>
            <person name="Storesund J.E."/>
            <person name="Kallscheuer N."/>
            <person name="Luecker S."/>
            <person name="Lage O.M."/>
            <person name="Pohl T."/>
            <person name="Merkel B.J."/>
            <person name="Hornburger P."/>
            <person name="Mueller R.-W."/>
            <person name="Bruemmer F."/>
            <person name="Labrenz M."/>
            <person name="Spormann A.M."/>
            <person name="Op Den Camp H."/>
            <person name="Overmann J."/>
            <person name="Amann R."/>
            <person name="Jetten M.S.M."/>
            <person name="Mascher T."/>
            <person name="Medema M.H."/>
            <person name="Devos D.P."/>
            <person name="Kaster A.-K."/>
            <person name="Ovreas L."/>
            <person name="Rohde M."/>
            <person name="Galperin M.Y."/>
            <person name="Jogler C."/>
        </authorList>
    </citation>
    <scope>NUCLEOTIDE SEQUENCE [LARGE SCALE GENOMIC DNA]</scope>
    <source>
        <strain evidence="1 2">Q31b</strain>
    </source>
</reference>
<evidence type="ECO:0008006" key="3">
    <source>
        <dbReference type="Google" id="ProtNLM"/>
    </source>
</evidence>
<evidence type="ECO:0000313" key="1">
    <source>
        <dbReference type="EMBL" id="TWU45168.1"/>
    </source>
</evidence>
<organism evidence="1 2">
    <name type="scientific">Novipirellula aureliae</name>
    <dbReference type="NCBI Taxonomy" id="2527966"/>
    <lineage>
        <taxon>Bacteria</taxon>
        <taxon>Pseudomonadati</taxon>
        <taxon>Planctomycetota</taxon>
        <taxon>Planctomycetia</taxon>
        <taxon>Pirellulales</taxon>
        <taxon>Pirellulaceae</taxon>
        <taxon>Novipirellula</taxon>
    </lineage>
</organism>
<dbReference type="AlphaFoldDB" id="A0A5C6E8N0"/>
<keyword evidence="2" id="KW-1185">Reference proteome</keyword>
<dbReference type="SUPFAM" id="SSF53474">
    <property type="entry name" value="alpha/beta-Hydrolases"/>
    <property type="match status" value="1"/>
</dbReference>
<comment type="caution">
    <text evidence="1">The sequence shown here is derived from an EMBL/GenBank/DDBJ whole genome shotgun (WGS) entry which is preliminary data.</text>
</comment>
<proteinExistence type="predicted"/>